<dbReference type="GO" id="GO:0005886">
    <property type="term" value="C:plasma membrane"/>
    <property type="evidence" value="ECO:0007669"/>
    <property type="project" value="UniProtKB-SubCell"/>
</dbReference>
<evidence type="ECO:0000256" key="1">
    <source>
        <dbReference type="ARBA" id="ARBA00004141"/>
    </source>
</evidence>
<dbReference type="AlphaFoldDB" id="A0A1M6PZF1"/>
<feature type="domain" description="ABC transmembrane type-1" evidence="6">
    <location>
        <begin position="63"/>
        <end position="280"/>
    </location>
</feature>
<dbReference type="PROSITE" id="PS50928">
    <property type="entry name" value="ABC_TM1"/>
    <property type="match status" value="1"/>
</dbReference>
<keyword evidence="3 5" id="KW-1133">Transmembrane helix</keyword>
<protein>
    <submittedName>
        <fullName evidence="7">Putative spermidine/putrescine transport system permease protein</fullName>
    </submittedName>
</protein>
<dbReference type="OrthoDB" id="9785836at2"/>
<dbReference type="PANTHER" id="PTHR43759">
    <property type="entry name" value="TREHALOSE TRANSPORT SYSTEM PERMEASE PROTEIN SUGA"/>
    <property type="match status" value="1"/>
</dbReference>
<evidence type="ECO:0000259" key="6">
    <source>
        <dbReference type="PROSITE" id="PS50928"/>
    </source>
</evidence>
<feature type="transmembrane region" description="Helical" evidence="5">
    <location>
        <begin position="156"/>
        <end position="181"/>
    </location>
</feature>
<feature type="transmembrane region" description="Helical" evidence="5">
    <location>
        <begin position="112"/>
        <end position="136"/>
    </location>
</feature>
<feature type="transmembrane region" description="Helical" evidence="5">
    <location>
        <begin position="201"/>
        <end position="227"/>
    </location>
</feature>
<dbReference type="RefSeq" id="WP_072889059.1">
    <property type="nucleotide sequence ID" value="NZ_FRAE01000036.1"/>
</dbReference>
<dbReference type="STRING" id="1123349.SAMN02744037_01701"/>
<keyword evidence="4 5" id="KW-0472">Membrane</keyword>
<dbReference type="PANTHER" id="PTHR43759:SF1">
    <property type="entry name" value="GLUCOSE IMPORT SYSTEM PERMEASE PROTEIN GLCT"/>
    <property type="match status" value="1"/>
</dbReference>
<gene>
    <name evidence="7" type="ORF">SAMN02744037_01701</name>
</gene>
<dbReference type="Proteomes" id="UP000242497">
    <property type="component" value="Unassembled WGS sequence"/>
</dbReference>
<dbReference type="InterPro" id="IPR000515">
    <property type="entry name" value="MetI-like"/>
</dbReference>
<evidence type="ECO:0000313" key="8">
    <source>
        <dbReference type="Proteomes" id="UP000242497"/>
    </source>
</evidence>
<evidence type="ECO:0000313" key="7">
    <source>
        <dbReference type="EMBL" id="SHK13318.1"/>
    </source>
</evidence>
<dbReference type="Gene3D" id="1.10.3720.10">
    <property type="entry name" value="MetI-like"/>
    <property type="match status" value="1"/>
</dbReference>
<keyword evidence="8" id="KW-1185">Reference proteome</keyword>
<dbReference type="InterPro" id="IPR052730">
    <property type="entry name" value="Sugar_ABC_transporter"/>
</dbReference>
<dbReference type="InterPro" id="IPR035906">
    <property type="entry name" value="MetI-like_sf"/>
</dbReference>
<evidence type="ECO:0000256" key="2">
    <source>
        <dbReference type="ARBA" id="ARBA00022692"/>
    </source>
</evidence>
<evidence type="ECO:0000256" key="4">
    <source>
        <dbReference type="ARBA" id="ARBA00023136"/>
    </source>
</evidence>
<feature type="transmembrane region" description="Helical" evidence="5">
    <location>
        <begin position="63"/>
        <end position="91"/>
    </location>
</feature>
<comment type="subcellular location">
    <subcellularLocation>
        <location evidence="5">Cell membrane</location>
        <topology evidence="5">Multi-pass membrane protein</topology>
    </subcellularLocation>
    <subcellularLocation>
        <location evidence="1">Membrane</location>
        <topology evidence="1">Multi-pass membrane protein</topology>
    </subcellularLocation>
</comment>
<evidence type="ECO:0000256" key="3">
    <source>
        <dbReference type="ARBA" id="ARBA00022989"/>
    </source>
</evidence>
<keyword evidence="2 5" id="KW-0812">Transmembrane</keyword>
<keyword evidence="5" id="KW-0813">Transport</keyword>
<dbReference type="EMBL" id="FRAE01000036">
    <property type="protein sequence ID" value="SHK13318.1"/>
    <property type="molecule type" value="Genomic_DNA"/>
</dbReference>
<feature type="transmembrane region" description="Helical" evidence="5">
    <location>
        <begin position="7"/>
        <end position="27"/>
    </location>
</feature>
<feature type="transmembrane region" description="Helical" evidence="5">
    <location>
        <begin position="262"/>
        <end position="283"/>
    </location>
</feature>
<dbReference type="GO" id="GO:0055085">
    <property type="term" value="P:transmembrane transport"/>
    <property type="evidence" value="ECO:0007669"/>
    <property type="project" value="InterPro"/>
</dbReference>
<comment type="similarity">
    <text evidence="5">Belongs to the binding-protein-dependent transport system permease family.</text>
</comment>
<dbReference type="Pfam" id="PF00528">
    <property type="entry name" value="BPD_transp_1"/>
    <property type="match status" value="1"/>
</dbReference>
<name>A0A1M6PZF1_9FIRM</name>
<accession>A0A1M6PZF1</accession>
<evidence type="ECO:0000256" key="5">
    <source>
        <dbReference type="RuleBase" id="RU363032"/>
    </source>
</evidence>
<dbReference type="CDD" id="cd06261">
    <property type="entry name" value="TM_PBP2"/>
    <property type="match status" value="1"/>
</dbReference>
<sequence length="293" mass="34003">MLQKIRPYILVLPVLMLTCILFFAGLVEGFIQSLGLTSIYDVSQISFKHYEELLKSSEFWDCFFLTIKISIISTLISVFLGLFIIFLLFIIKTSKYSRFTLVIKNFFQIPMLFPYLVSGYIIFMIFTQSGWISSILFNMGIIEKITDFPVIINDEFGFGIIIAYIWKTSPFVVLMLFSVVLKVESSWVELGYMLGASRFNFFKEVIFPLLISPLKISSFIIFTYTFADFEIPFLLGVTYPKMISVYSYQIYMNGNLIDRPKALAINVLTIIIILSIGAVFYFFEKKNIHERRK</sequence>
<proteinExistence type="inferred from homology"/>
<reference evidence="8" key="1">
    <citation type="submission" date="2016-11" db="EMBL/GenBank/DDBJ databases">
        <authorList>
            <person name="Varghese N."/>
            <person name="Submissions S."/>
        </authorList>
    </citation>
    <scope>NUCLEOTIDE SEQUENCE [LARGE SCALE GENOMIC DNA]</scope>
    <source>
        <strain evidence="8">DSM 15518</strain>
    </source>
</reference>
<dbReference type="SUPFAM" id="SSF161098">
    <property type="entry name" value="MetI-like"/>
    <property type="match status" value="1"/>
</dbReference>
<organism evidence="7 8">
    <name type="scientific">Tepidibacter formicigenes DSM 15518</name>
    <dbReference type="NCBI Taxonomy" id="1123349"/>
    <lineage>
        <taxon>Bacteria</taxon>
        <taxon>Bacillati</taxon>
        <taxon>Bacillota</taxon>
        <taxon>Clostridia</taxon>
        <taxon>Peptostreptococcales</taxon>
        <taxon>Peptostreptococcaceae</taxon>
        <taxon>Tepidibacter</taxon>
    </lineage>
</organism>